<reference evidence="1" key="1">
    <citation type="submission" date="2020-12" db="EMBL/GenBank/DDBJ databases">
        <title>Sedimentitalea sp. nov., isolated from sand in Incheon.</title>
        <authorList>
            <person name="Kim W."/>
        </authorList>
    </citation>
    <scope>NUCLEOTIDE SEQUENCE</scope>
    <source>
        <strain evidence="1">CAU 1593</strain>
    </source>
</reference>
<keyword evidence="2" id="KW-1185">Reference proteome</keyword>
<proteinExistence type="predicted"/>
<dbReference type="PIRSF" id="PIRSF012608">
    <property type="entry name" value="UCP012608"/>
    <property type="match status" value="1"/>
</dbReference>
<sequence length="344" mass="36911">MTLRAALLQQARSCAALGSPFMEMLMTALAEDWPDDSALGRLCAGWKGDVGPGGASLPLRIAGGLHALVLTGRAPDLAAVYPSATAPDPIFRATVLEALATHEAFLIDWMQRAPQTNEVRRSAALIPAAHLLAARHPLPFVLSELGASGGLNLMFDRFALTAGTTRLGPPDAALTLTPQWQGAAPAQSALRVDERRGVDLNPLDLRDPAQALRLAAYLWPDQPERVALTRAAIAVQDAEVDKGDAADWLERRLATDRPGQLHLIYHTVAWQYFPPLAQARGTALIEAAGARATAETPLAWLGMENDGGEGAALSLRLWPGDLRLSLGRIDFHGRWVKWNAPNLP</sequence>
<dbReference type="Pfam" id="PF10094">
    <property type="entry name" value="DUF2332"/>
    <property type="match status" value="1"/>
</dbReference>
<dbReference type="AlphaFoldDB" id="A0A8J7IJM6"/>
<accession>A0A8J7IJM6</accession>
<comment type="caution">
    <text evidence="1">The sequence shown here is derived from an EMBL/GenBank/DDBJ whole genome shotgun (WGS) entry which is preliminary data.</text>
</comment>
<dbReference type="InterPro" id="IPR011200">
    <property type="entry name" value="UCP012608"/>
</dbReference>
<evidence type="ECO:0000313" key="2">
    <source>
        <dbReference type="Proteomes" id="UP000619079"/>
    </source>
</evidence>
<dbReference type="RefSeq" id="WP_199025519.1">
    <property type="nucleotide sequence ID" value="NZ_JAELVR010000009.1"/>
</dbReference>
<gene>
    <name evidence="1" type="ORF">JF290_14015</name>
</gene>
<evidence type="ECO:0000313" key="1">
    <source>
        <dbReference type="EMBL" id="MBJ6372647.1"/>
    </source>
</evidence>
<organism evidence="1 2">
    <name type="scientific">Sedimentitalea arenosa</name>
    <dbReference type="NCBI Taxonomy" id="2798803"/>
    <lineage>
        <taxon>Bacteria</taxon>
        <taxon>Pseudomonadati</taxon>
        <taxon>Pseudomonadota</taxon>
        <taxon>Alphaproteobacteria</taxon>
        <taxon>Rhodobacterales</taxon>
        <taxon>Paracoccaceae</taxon>
        <taxon>Sedimentitalea</taxon>
    </lineage>
</organism>
<name>A0A8J7IJM6_9RHOB</name>
<dbReference type="EMBL" id="JAELVR010000009">
    <property type="protein sequence ID" value="MBJ6372647.1"/>
    <property type="molecule type" value="Genomic_DNA"/>
</dbReference>
<dbReference type="Proteomes" id="UP000619079">
    <property type="component" value="Unassembled WGS sequence"/>
</dbReference>
<protein>
    <submittedName>
        <fullName evidence="1">DUF2332 domain-containing protein</fullName>
    </submittedName>
</protein>